<dbReference type="Pfam" id="PF07992">
    <property type="entry name" value="Pyr_redox_2"/>
    <property type="match status" value="1"/>
</dbReference>
<evidence type="ECO:0000313" key="4">
    <source>
        <dbReference type="EMBL" id="GEJ56345.1"/>
    </source>
</evidence>
<dbReference type="GO" id="GO:0051536">
    <property type="term" value="F:iron-sulfur cluster binding"/>
    <property type="evidence" value="ECO:0007669"/>
    <property type="project" value="InterPro"/>
</dbReference>
<feature type="region of interest" description="Disordered" evidence="2">
    <location>
        <begin position="406"/>
        <end position="431"/>
    </location>
</feature>
<protein>
    <recommendedName>
        <fullName evidence="3">FAD/NAD(P)-binding domain-containing protein</fullName>
    </recommendedName>
</protein>
<dbReference type="InterPro" id="IPR042204">
    <property type="entry name" value="2Fe-2S-bd_N"/>
</dbReference>
<dbReference type="PANTHER" id="PTHR42949">
    <property type="entry name" value="ANAEROBIC GLYCEROL-3-PHOSPHATE DEHYDROGENASE SUBUNIT B"/>
    <property type="match status" value="1"/>
</dbReference>
<name>A0A7I9VIZ9_9BACT</name>
<evidence type="ECO:0000313" key="5">
    <source>
        <dbReference type="Proteomes" id="UP000503640"/>
    </source>
</evidence>
<dbReference type="AlphaFoldDB" id="A0A7I9VIZ9"/>
<feature type="domain" description="FAD/NAD(P)-binding" evidence="3">
    <location>
        <begin position="159"/>
        <end position="341"/>
    </location>
</feature>
<keyword evidence="5" id="KW-1185">Reference proteome</keyword>
<dbReference type="GO" id="GO:0016491">
    <property type="term" value="F:oxidoreductase activity"/>
    <property type="evidence" value="ECO:0007669"/>
    <property type="project" value="UniProtKB-KW"/>
</dbReference>
<feature type="compositionally biased region" description="Basic and acidic residues" evidence="2">
    <location>
        <begin position="422"/>
        <end position="431"/>
    </location>
</feature>
<sequence length="431" mass="43395">MPRLADPRFAPDCTFEVDGRPLPARAGESVAVALLAAGEALVARSAKYHRPRGAFCLAGSCHACLARVDGVPNQRTCRVPCRPGLVVESQHALPTARRDLLGAVDLAFARGLDVHHLATWSQVANRAAVAFSRRLAGTGALASAPPPPTAPAAPDEAFDAVVVGGGPAGLAAAEALADAGLRVLLAESDGALGGRLRAGLALPGDPPLAWAREVAAAVARSGGEVATGLTALGVWRDGGLPRVLLRPEGGPPRLRLARAPRLVLAPGSFALPPVFPRNDLPGIFAARALARALAEDGVVPGARALVAGGGAEAAAVAARLEAAGVAVRRAEEVLLAHGRRRLAAATVGSERVRCDALAWAGPRAPASELARQAGAEVELELVSGGYRVRAAADGATGVPGLRVAGEATGPATAAEAARAGRRAGEAARADG</sequence>
<dbReference type="Pfam" id="PF13510">
    <property type="entry name" value="Fer2_4"/>
    <property type="match status" value="1"/>
</dbReference>
<dbReference type="Gene3D" id="3.50.50.60">
    <property type="entry name" value="FAD/NAD(P)-binding domain"/>
    <property type="match status" value="1"/>
</dbReference>
<dbReference type="PRINTS" id="PR00368">
    <property type="entry name" value="FADPNR"/>
</dbReference>
<accession>A0A7I9VIZ9</accession>
<dbReference type="EMBL" id="BJTG01000002">
    <property type="protein sequence ID" value="GEJ56345.1"/>
    <property type="molecule type" value="Genomic_DNA"/>
</dbReference>
<keyword evidence="1" id="KW-0560">Oxidoreductase</keyword>
<dbReference type="SUPFAM" id="SSF51905">
    <property type="entry name" value="FAD/NAD(P)-binding domain"/>
    <property type="match status" value="1"/>
</dbReference>
<organism evidence="4 5">
    <name type="scientific">Anaeromyxobacter diazotrophicus</name>
    <dbReference type="NCBI Taxonomy" id="2590199"/>
    <lineage>
        <taxon>Bacteria</taxon>
        <taxon>Pseudomonadati</taxon>
        <taxon>Myxococcota</taxon>
        <taxon>Myxococcia</taxon>
        <taxon>Myxococcales</taxon>
        <taxon>Cystobacterineae</taxon>
        <taxon>Anaeromyxobacteraceae</taxon>
        <taxon>Anaeromyxobacter</taxon>
    </lineage>
</organism>
<gene>
    <name evidence="4" type="ORF">AMYX_10860</name>
</gene>
<dbReference type="InterPro" id="IPR051691">
    <property type="entry name" value="Metab_Enz_Cyan_OpOx_G3PDH"/>
</dbReference>
<reference evidence="5" key="1">
    <citation type="journal article" date="2020" name="Appl. Environ. Microbiol.">
        <title>Diazotrophic Anaeromyxobacter Isolates from Soils.</title>
        <authorList>
            <person name="Masuda Y."/>
            <person name="Yamanaka H."/>
            <person name="Xu Z.X."/>
            <person name="Shiratori Y."/>
            <person name="Aono T."/>
            <person name="Amachi S."/>
            <person name="Senoo K."/>
            <person name="Itoh H."/>
        </authorList>
    </citation>
    <scope>NUCLEOTIDE SEQUENCE [LARGE SCALE GENOMIC DNA]</scope>
    <source>
        <strain evidence="5">R267</strain>
    </source>
</reference>
<feature type="compositionally biased region" description="Low complexity" evidence="2">
    <location>
        <begin position="406"/>
        <end position="417"/>
    </location>
</feature>
<evidence type="ECO:0000259" key="3">
    <source>
        <dbReference type="Pfam" id="PF07992"/>
    </source>
</evidence>
<evidence type="ECO:0000256" key="1">
    <source>
        <dbReference type="ARBA" id="ARBA00023002"/>
    </source>
</evidence>
<dbReference type="InterPro" id="IPR036010">
    <property type="entry name" value="2Fe-2S_ferredoxin-like_sf"/>
</dbReference>
<proteinExistence type="predicted"/>
<evidence type="ECO:0000256" key="2">
    <source>
        <dbReference type="SAM" id="MobiDB-lite"/>
    </source>
</evidence>
<dbReference type="PANTHER" id="PTHR42949:SF3">
    <property type="entry name" value="ANAEROBIC GLYCEROL-3-PHOSPHATE DEHYDROGENASE SUBUNIT B"/>
    <property type="match status" value="1"/>
</dbReference>
<dbReference type="PRINTS" id="PR00411">
    <property type="entry name" value="PNDRDTASEI"/>
</dbReference>
<dbReference type="InterPro" id="IPR023753">
    <property type="entry name" value="FAD/NAD-binding_dom"/>
</dbReference>
<dbReference type="SUPFAM" id="SSF54292">
    <property type="entry name" value="2Fe-2S ferredoxin-like"/>
    <property type="match status" value="1"/>
</dbReference>
<dbReference type="Gene3D" id="3.10.20.440">
    <property type="entry name" value="2Fe-2S iron-sulphur cluster binding domain, sarcosine oxidase, alpha subunit, N-terminal domain"/>
    <property type="match status" value="1"/>
</dbReference>
<dbReference type="InterPro" id="IPR036188">
    <property type="entry name" value="FAD/NAD-bd_sf"/>
</dbReference>
<comment type="caution">
    <text evidence="4">The sequence shown here is derived from an EMBL/GenBank/DDBJ whole genome shotgun (WGS) entry which is preliminary data.</text>
</comment>
<dbReference type="RefSeq" id="WP_176063731.1">
    <property type="nucleotide sequence ID" value="NZ_BJTG01000002.1"/>
</dbReference>
<dbReference type="Proteomes" id="UP000503640">
    <property type="component" value="Unassembled WGS sequence"/>
</dbReference>